<dbReference type="InterPro" id="IPR015202">
    <property type="entry name" value="GO-like_E_set"/>
</dbReference>
<proteinExistence type="predicted"/>
<evidence type="ECO:0000259" key="2">
    <source>
        <dbReference type="PROSITE" id="PS50948"/>
    </source>
</evidence>
<dbReference type="InterPro" id="IPR003609">
    <property type="entry name" value="Pan_app"/>
</dbReference>
<name>R0IH14_EXST2</name>
<dbReference type="RefSeq" id="XP_008028622.1">
    <property type="nucleotide sequence ID" value="XM_008030431.1"/>
</dbReference>
<accession>R0IH14</accession>
<feature type="signal peptide" evidence="1">
    <location>
        <begin position="1"/>
        <end position="21"/>
    </location>
</feature>
<dbReference type="eggNOG" id="ENOG502SCD5">
    <property type="taxonomic scope" value="Eukaryota"/>
</dbReference>
<dbReference type="Pfam" id="PF00024">
    <property type="entry name" value="PAN_1"/>
    <property type="match status" value="2"/>
</dbReference>
<dbReference type="AlphaFoldDB" id="R0IH14"/>
<dbReference type="SUPFAM" id="SSF81296">
    <property type="entry name" value="E set domains"/>
    <property type="match status" value="1"/>
</dbReference>
<dbReference type="InterPro" id="IPR013783">
    <property type="entry name" value="Ig-like_fold"/>
</dbReference>
<dbReference type="OrthoDB" id="2019572at2759"/>
<dbReference type="PANTHER" id="PTHR32208:SF56">
    <property type="entry name" value="GALACTOSE OXIDASE-RELATED"/>
    <property type="match status" value="1"/>
</dbReference>
<keyword evidence="4" id="KW-1185">Reference proteome</keyword>
<keyword evidence="1" id="KW-0732">Signal</keyword>
<evidence type="ECO:0000256" key="1">
    <source>
        <dbReference type="SAM" id="SignalP"/>
    </source>
</evidence>
<dbReference type="SMART" id="SM00612">
    <property type="entry name" value="Kelch"/>
    <property type="match status" value="3"/>
</dbReference>
<dbReference type="SUPFAM" id="SSF57414">
    <property type="entry name" value="Hairpin loop containing domain-like"/>
    <property type="match status" value="1"/>
</dbReference>
<dbReference type="EMBL" id="KB908814">
    <property type="protein sequence ID" value="EOA84281.1"/>
    <property type="molecule type" value="Genomic_DNA"/>
</dbReference>
<dbReference type="InterPro" id="IPR006652">
    <property type="entry name" value="Kelch_1"/>
</dbReference>
<sequence>MQVQNLLAVLSAAILFQSTNALNACPGTDTVFTGKKGVRYRICPATDLTGPTSKVTRNIASATACAQLCDQDAECFKAVYDTQTKNCHFKEITGLDWVDSARFQTIQAEQINIARCPANEGTYHRNRKQYSVCPGTNLRGPTEKLIPRVQSFEQCAYLCASRTTCKAAVYDSAESACHIKADARSNMLIWSTDKRFDVMQLIEPKVPARDGQWSDLIRLPVIPVAAYIVPEFPVSNRLLVFSSWGADAFGGAGGYTQFADYNFHTGAVSARTVSNTHHDMFCPGMSRLQDGRLVIQGGSDASTVSDYHPDTNTFTRGPDMKMARGYQSACTTSDNRIFTIGGAYSGPRMGKNGEVFDPVTNAWTALPGANVTPMLTTDHEGIWREDNHAWLFGWKNKSVFQAGPSKNMNWYGTTGTGAQKAAGTRDTVDAMCGIFAMYDATAGKILTAGGSQDYTDSNAYTSAHLITIGEPNTPAQVERAPDMTYARGFANAAILPDGTIFVSGGQRRSKVFTDDDGALFPELFNPVTKKWTVLAPQAVPRNYHSTSILLSDGRVFTGGGGLCWVAGIGRSSANCNKLVDHRDGQIFSPPYLFNQDGSAAARPVIAWLSAQKVKVGGQLTVQLQSASAGASLVLMRIGSATHSVNTDQRRVPLKNVRVNGNTYTATLPADSGILIPGSYYVFVVSKTGTPSIAQTLQVVLP</sequence>
<evidence type="ECO:0000313" key="4">
    <source>
        <dbReference type="Proteomes" id="UP000016935"/>
    </source>
</evidence>
<evidence type="ECO:0000313" key="3">
    <source>
        <dbReference type="EMBL" id="EOA84281.1"/>
    </source>
</evidence>
<gene>
    <name evidence="3" type="ORF">SETTUDRAFT_119413</name>
</gene>
<dbReference type="InterPro" id="IPR037293">
    <property type="entry name" value="Gal_Oxidase_central_sf"/>
</dbReference>
<organism evidence="3 4">
    <name type="scientific">Exserohilum turcicum (strain 28A)</name>
    <name type="common">Northern leaf blight fungus</name>
    <name type="synonym">Setosphaeria turcica</name>
    <dbReference type="NCBI Taxonomy" id="671987"/>
    <lineage>
        <taxon>Eukaryota</taxon>
        <taxon>Fungi</taxon>
        <taxon>Dikarya</taxon>
        <taxon>Ascomycota</taxon>
        <taxon>Pezizomycotina</taxon>
        <taxon>Dothideomycetes</taxon>
        <taxon>Pleosporomycetidae</taxon>
        <taxon>Pleosporales</taxon>
        <taxon>Pleosporineae</taxon>
        <taxon>Pleosporaceae</taxon>
        <taxon>Exserohilum</taxon>
    </lineage>
</organism>
<reference evidence="3 4" key="1">
    <citation type="journal article" date="2012" name="PLoS Pathog.">
        <title>Diverse lifestyles and strategies of plant pathogenesis encoded in the genomes of eighteen Dothideomycetes fungi.</title>
        <authorList>
            <person name="Ohm R.A."/>
            <person name="Feau N."/>
            <person name="Henrissat B."/>
            <person name="Schoch C.L."/>
            <person name="Horwitz B.A."/>
            <person name="Barry K.W."/>
            <person name="Condon B.J."/>
            <person name="Copeland A.C."/>
            <person name="Dhillon B."/>
            <person name="Glaser F."/>
            <person name="Hesse C.N."/>
            <person name="Kosti I."/>
            <person name="LaButti K."/>
            <person name="Lindquist E.A."/>
            <person name="Lucas S."/>
            <person name="Salamov A.A."/>
            <person name="Bradshaw R.E."/>
            <person name="Ciuffetti L."/>
            <person name="Hamelin R.C."/>
            <person name="Kema G.H.J."/>
            <person name="Lawrence C."/>
            <person name="Scott J.A."/>
            <person name="Spatafora J.W."/>
            <person name="Turgeon B.G."/>
            <person name="de Wit P.J.G.M."/>
            <person name="Zhong S."/>
            <person name="Goodwin S.B."/>
            <person name="Grigoriev I.V."/>
        </authorList>
    </citation>
    <scope>NUCLEOTIDE SEQUENCE [LARGE SCALE GENOMIC DNA]</scope>
    <source>
        <strain evidence="4">28A</strain>
    </source>
</reference>
<dbReference type="PROSITE" id="PS50948">
    <property type="entry name" value="PAN"/>
    <property type="match status" value="1"/>
</dbReference>
<dbReference type="HOGENOM" id="CLU_013444_1_0_1"/>
<dbReference type="CDD" id="cd02851">
    <property type="entry name" value="E_set_GO_C"/>
    <property type="match status" value="1"/>
</dbReference>
<dbReference type="Gene3D" id="2.130.10.80">
    <property type="entry name" value="Galactose oxidase/kelch, beta-propeller"/>
    <property type="match status" value="1"/>
</dbReference>
<dbReference type="Gene3D" id="3.50.4.10">
    <property type="entry name" value="Hepatocyte Growth Factor"/>
    <property type="match status" value="2"/>
</dbReference>
<reference evidence="3 4" key="2">
    <citation type="journal article" date="2013" name="PLoS Genet.">
        <title>Comparative genome structure, secondary metabolite, and effector coding capacity across Cochliobolus pathogens.</title>
        <authorList>
            <person name="Condon B.J."/>
            <person name="Leng Y."/>
            <person name="Wu D."/>
            <person name="Bushley K.E."/>
            <person name="Ohm R.A."/>
            <person name="Otillar R."/>
            <person name="Martin J."/>
            <person name="Schackwitz W."/>
            <person name="Grimwood J."/>
            <person name="MohdZainudin N."/>
            <person name="Xue C."/>
            <person name="Wang R."/>
            <person name="Manning V.A."/>
            <person name="Dhillon B."/>
            <person name="Tu Z.J."/>
            <person name="Steffenson B.J."/>
            <person name="Salamov A."/>
            <person name="Sun H."/>
            <person name="Lowry S."/>
            <person name="LaButti K."/>
            <person name="Han J."/>
            <person name="Copeland A."/>
            <person name="Lindquist E."/>
            <person name="Barry K."/>
            <person name="Schmutz J."/>
            <person name="Baker S.E."/>
            <person name="Ciuffetti L.M."/>
            <person name="Grigoriev I.V."/>
            <person name="Zhong S."/>
            <person name="Turgeon B.G."/>
        </authorList>
    </citation>
    <scope>NUCLEOTIDE SEQUENCE [LARGE SCALE GENOMIC DNA]</scope>
    <source>
        <strain evidence="4">28A</strain>
    </source>
</reference>
<feature type="domain" description="Apple" evidence="2">
    <location>
        <begin position="116"/>
        <end position="203"/>
    </location>
</feature>
<dbReference type="InterPro" id="IPR011043">
    <property type="entry name" value="Gal_Oxase/kelch_b-propeller"/>
</dbReference>
<dbReference type="PANTHER" id="PTHR32208">
    <property type="entry name" value="SECRETED PROTEIN-RELATED"/>
    <property type="match status" value="1"/>
</dbReference>
<dbReference type="Proteomes" id="UP000016935">
    <property type="component" value="Unassembled WGS sequence"/>
</dbReference>
<dbReference type="Pfam" id="PF01344">
    <property type="entry name" value="Kelch_1"/>
    <property type="match status" value="1"/>
</dbReference>
<feature type="chain" id="PRO_5004343110" description="Apple domain-containing protein" evidence="1">
    <location>
        <begin position="22"/>
        <end position="701"/>
    </location>
</feature>
<dbReference type="InterPro" id="IPR014756">
    <property type="entry name" value="Ig_E-set"/>
</dbReference>
<dbReference type="Pfam" id="PF09118">
    <property type="entry name" value="GO-like_E_set"/>
    <property type="match status" value="1"/>
</dbReference>
<dbReference type="Gene3D" id="2.60.40.10">
    <property type="entry name" value="Immunoglobulins"/>
    <property type="match status" value="1"/>
</dbReference>
<dbReference type="SUPFAM" id="SSF50965">
    <property type="entry name" value="Galactose oxidase, central domain"/>
    <property type="match status" value="1"/>
</dbReference>
<protein>
    <recommendedName>
        <fullName evidence="2">Apple domain-containing protein</fullName>
    </recommendedName>
</protein>
<dbReference type="STRING" id="671987.R0IH14"/>
<dbReference type="GeneID" id="19395783"/>